<evidence type="ECO:0000313" key="2">
    <source>
        <dbReference type="EMBL" id="KPQ28906.1"/>
    </source>
</evidence>
<dbReference type="EMBL" id="LJZQ01000010">
    <property type="protein sequence ID" value="KPQ28906.1"/>
    <property type="molecule type" value="Genomic_DNA"/>
</dbReference>
<dbReference type="Gene3D" id="3.40.190.10">
    <property type="entry name" value="Periplasmic binding protein-like II"/>
    <property type="match status" value="2"/>
</dbReference>
<accession>A0A0N8KKR9</accession>
<dbReference type="STRING" id="1305731.GCA_000934705_03040"/>
<dbReference type="Proteomes" id="UP000050416">
    <property type="component" value="Unassembled WGS sequence"/>
</dbReference>
<evidence type="ECO:0000313" key="3">
    <source>
        <dbReference type="Proteomes" id="UP000050416"/>
    </source>
</evidence>
<gene>
    <name evidence="2" type="ORF">HLUCCX14_08445</name>
</gene>
<organism evidence="2 3">
    <name type="scientific">Marinobacter excellens HL-55</name>
    <dbReference type="NCBI Taxonomy" id="1305731"/>
    <lineage>
        <taxon>Bacteria</taxon>
        <taxon>Pseudomonadati</taxon>
        <taxon>Pseudomonadota</taxon>
        <taxon>Gammaproteobacteria</taxon>
        <taxon>Pseudomonadales</taxon>
        <taxon>Marinobacteraceae</taxon>
        <taxon>Marinobacter</taxon>
    </lineage>
</organism>
<dbReference type="Pfam" id="PF00497">
    <property type="entry name" value="SBP_bac_3"/>
    <property type="match status" value="1"/>
</dbReference>
<dbReference type="AlphaFoldDB" id="A0A0N8KKR9"/>
<sequence length="278" mass="32040">MRSCQLFCSDIPGRALALVGLFVLLICQFYPMTAYAAEQDQQDPRIVRVAYVEFPPMSYRDALGEPQGEFVDITRKVAEEAGYELEFLYLPVTRTYLYLQNGTVDLWLGLTNIPALSDEVLESWISPIPVELSAWYREDTAPLDHMDQLHNETVILIGGYTYGGLRFWLEDQPDIRITEAPNHRSAIDMLKRERGNYLLDYRQPVREALTQPSDAIVRESELRTRNTAWLFSLASPRASILREAFDDAYFRLAERGEVPPVRKLRETFFLPGFPEAHR</sequence>
<evidence type="ECO:0000259" key="1">
    <source>
        <dbReference type="Pfam" id="PF00497"/>
    </source>
</evidence>
<dbReference type="PATRIC" id="fig|1305731.5.peg.24"/>
<dbReference type="InterPro" id="IPR001638">
    <property type="entry name" value="Solute-binding_3/MltF_N"/>
</dbReference>
<protein>
    <submittedName>
        <fullName evidence="2">Polar amino acid transport system substrate-binding protein</fullName>
    </submittedName>
</protein>
<name>A0A0N8KKR9_9GAMM</name>
<feature type="domain" description="Solute-binding protein family 3/N-terminal" evidence="1">
    <location>
        <begin position="52"/>
        <end position="112"/>
    </location>
</feature>
<reference evidence="2 3" key="1">
    <citation type="submission" date="2015-09" db="EMBL/GenBank/DDBJ databases">
        <title>Identification and resolution of microdiversity through metagenomic sequencing of parallel consortia.</title>
        <authorList>
            <person name="Nelson W.C."/>
            <person name="Romine M.F."/>
            <person name="Lindemann S.R."/>
        </authorList>
    </citation>
    <scope>NUCLEOTIDE SEQUENCE [LARGE SCALE GENOMIC DNA]</scope>
    <source>
        <strain evidence="2">HL-55</strain>
    </source>
</reference>
<dbReference type="SUPFAM" id="SSF53850">
    <property type="entry name" value="Periplasmic binding protein-like II"/>
    <property type="match status" value="1"/>
</dbReference>
<dbReference type="OrthoDB" id="8481721at2"/>
<proteinExistence type="predicted"/>
<comment type="caution">
    <text evidence="2">The sequence shown here is derived from an EMBL/GenBank/DDBJ whole genome shotgun (WGS) entry which is preliminary data.</text>
</comment>